<keyword evidence="15" id="KW-1185">Reference proteome</keyword>
<comment type="pathway">
    <text evidence="2">Lipid metabolism; sphingolipid metabolism.</text>
</comment>
<keyword evidence="7" id="KW-0560">Oxidoreductase</keyword>
<feature type="transmembrane region" description="Helical" evidence="12">
    <location>
        <begin position="305"/>
        <end position="326"/>
    </location>
</feature>
<dbReference type="EC" id="1.1.1.102" evidence="9"/>
<evidence type="ECO:0000256" key="7">
    <source>
        <dbReference type="ARBA" id="ARBA00023002"/>
    </source>
</evidence>
<feature type="signal peptide" evidence="13">
    <location>
        <begin position="1"/>
        <end position="20"/>
    </location>
</feature>
<evidence type="ECO:0000256" key="5">
    <source>
        <dbReference type="ARBA" id="ARBA00022857"/>
    </source>
</evidence>
<accession>A0ABR3YUY7</accession>
<comment type="pathway">
    <text evidence="3">Sphingolipid metabolism.</text>
</comment>
<keyword evidence="13" id="KW-0732">Signal</keyword>
<comment type="catalytic activity">
    <reaction evidence="11">
        <text>sphinganine + NADP(+) = 3-oxosphinganine + NADPH + H(+)</text>
        <dbReference type="Rhea" id="RHEA:22640"/>
        <dbReference type="ChEBI" id="CHEBI:15378"/>
        <dbReference type="ChEBI" id="CHEBI:57783"/>
        <dbReference type="ChEBI" id="CHEBI:57817"/>
        <dbReference type="ChEBI" id="CHEBI:58299"/>
        <dbReference type="ChEBI" id="CHEBI:58349"/>
        <dbReference type="EC" id="1.1.1.102"/>
    </reaction>
    <physiologicalReaction direction="right-to-left" evidence="11">
        <dbReference type="Rhea" id="RHEA:22642"/>
    </physiologicalReaction>
</comment>
<dbReference type="InterPro" id="IPR002347">
    <property type="entry name" value="SDR_fam"/>
</dbReference>
<evidence type="ECO:0000256" key="4">
    <source>
        <dbReference type="ARBA" id="ARBA00022824"/>
    </source>
</evidence>
<dbReference type="Pfam" id="PF00106">
    <property type="entry name" value="adh_short"/>
    <property type="match status" value="1"/>
</dbReference>
<evidence type="ECO:0000256" key="1">
    <source>
        <dbReference type="ARBA" id="ARBA00004240"/>
    </source>
</evidence>
<dbReference type="CDD" id="cd08939">
    <property type="entry name" value="KDSR-like_SDR_c"/>
    <property type="match status" value="1"/>
</dbReference>
<comment type="caution">
    <text evidence="14">The sequence shown here is derived from an EMBL/GenBank/DDBJ whole genome shotgun (WGS) entry which is preliminary data.</text>
</comment>
<dbReference type="PANTHER" id="PTHR43550">
    <property type="entry name" value="3-KETODIHYDROSPHINGOSINE REDUCTASE"/>
    <property type="match status" value="1"/>
</dbReference>
<keyword evidence="12" id="KW-0472">Membrane</keyword>
<dbReference type="InterPro" id="IPR036291">
    <property type="entry name" value="NAD(P)-bd_dom_sf"/>
</dbReference>
<dbReference type="PRINTS" id="PR00081">
    <property type="entry name" value="GDHRDH"/>
</dbReference>
<evidence type="ECO:0000256" key="3">
    <source>
        <dbReference type="ARBA" id="ARBA00004991"/>
    </source>
</evidence>
<keyword evidence="8" id="KW-0443">Lipid metabolism</keyword>
<keyword evidence="4" id="KW-0256">Endoplasmic reticulum</keyword>
<dbReference type="Proteomes" id="UP001583186">
    <property type="component" value="Unassembled WGS sequence"/>
</dbReference>
<evidence type="ECO:0000313" key="14">
    <source>
        <dbReference type="EMBL" id="KAL1892191.1"/>
    </source>
</evidence>
<comment type="function">
    <text evidence="10">Catalyzes the reduction of 3'-oxosphinganine (3-ketodihydrosphingosine/KDS) to sphinganine (dihydrosphingosine/DHS), the second step of de novo sphingolipid biosynthesis.</text>
</comment>
<evidence type="ECO:0000256" key="11">
    <source>
        <dbReference type="ARBA" id="ARBA00048930"/>
    </source>
</evidence>
<comment type="subcellular location">
    <subcellularLocation>
        <location evidence="1">Endoplasmic reticulum</location>
    </subcellularLocation>
</comment>
<proteinExistence type="predicted"/>
<dbReference type="SUPFAM" id="SSF51735">
    <property type="entry name" value="NAD(P)-binding Rossmann-fold domains"/>
    <property type="match status" value="1"/>
</dbReference>
<evidence type="ECO:0000256" key="9">
    <source>
        <dbReference type="ARBA" id="ARBA00026112"/>
    </source>
</evidence>
<gene>
    <name evidence="14" type="primary">TSC10</name>
    <name evidence="14" type="ORF">Sste5346_007147</name>
</gene>
<feature type="chain" id="PRO_5046540143" description="3-dehydrosphinganine reductase" evidence="13">
    <location>
        <begin position="21"/>
        <end position="347"/>
    </location>
</feature>
<organism evidence="14 15">
    <name type="scientific">Sporothrix stenoceras</name>
    <dbReference type="NCBI Taxonomy" id="5173"/>
    <lineage>
        <taxon>Eukaryota</taxon>
        <taxon>Fungi</taxon>
        <taxon>Dikarya</taxon>
        <taxon>Ascomycota</taxon>
        <taxon>Pezizomycotina</taxon>
        <taxon>Sordariomycetes</taxon>
        <taxon>Sordariomycetidae</taxon>
        <taxon>Ophiostomatales</taxon>
        <taxon>Ophiostomataceae</taxon>
        <taxon>Sporothrix</taxon>
    </lineage>
</organism>
<evidence type="ECO:0000256" key="6">
    <source>
        <dbReference type="ARBA" id="ARBA00022919"/>
    </source>
</evidence>
<evidence type="ECO:0000256" key="13">
    <source>
        <dbReference type="SAM" id="SignalP"/>
    </source>
</evidence>
<reference evidence="14 15" key="1">
    <citation type="journal article" date="2024" name="IMA Fungus">
        <title>IMA Genome - F19 : A genome assembly and annotation guide to empower mycologists, including annotated draft genome sequences of Ceratocystis pirilliformis, Diaporthe australafricana, Fusarium ophioides, Paecilomyces lecythidis, and Sporothrix stenoceras.</title>
        <authorList>
            <person name="Aylward J."/>
            <person name="Wilson A.M."/>
            <person name="Visagie C.M."/>
            <person name="Spraker J."/>
            <person name="Barnes I."/>
            <person name="Buitendag C."/>
            <person name="Ceriani C."/>
            <person name="Del Mar Angel L."/>
            <person name="du Plessis D."/>
            <person name="Fuchs T."/>
            <person name="Gasser K."/>
            <person name="Kramer D."/>
            <person name="Li W."/>
            <person name="Munsamy K."/>
            <person name="Piso A."/>
            <person name="Price J.L."/>
            <person name="Sonnekus B."/>
            <person name="Thomas C."/>
            <person name="van der Nest A."/>
            <person name="van Dijk A."/>
            <person name="van Heerden A."/>
            <person name="van Vuuren N."/>
            <person name="Yilmaz N."/>
            <person name="Duong T.A."/>
            <person name="van der Merwe N.A."/>
            <person name="Wingfield M.J."/>
            <person name="Wingfield B.D."/>
        </authorList>
    </citation>
    <scope>NUCLEOTIDE SEQUENCE [LARGE SCALE GENOMIC DNA]</scope>
    <source>
        <strain evidence="14 15">CMW 5346</strain>
    </source>
</reference>
<protein>
    <recommendedName>
        <fullName evidence="9">3-dehydrosphinganine reductase</fullName>
        <ecNumber evidence="9">1.1.1.102</ecNumber>
    </recommendedName>
</protein>
<sequence>MPGTLALTSAGLVGASLVAASSMGLFSGNQMPVDGKTVLITGASEGMGRSAARLLAAQGANVIVVARNVDRLKETVAEIKAAAKSSTQRFHFVSADVAVENYASAVIRDALAWNGDKPIDIVWCVAGMSTPMLWAEETQDVAVGASRRNMDVNYWGAAEMAHAILREWLRPEAGPYKEPRHLIFTASVLALYPVAGYATYTPTKWALRGLADTLTQEVMLYEKTNPVRVSMVFPGTILSPGFERETKTKPDVTIHLEKDDPQFTPDEVASKAIKGLQRGDHFVTVSMLGDVMRWSVLGGAPRNNWILDTIGAWIMSFIMFFILLWFHGEIKGWGKKNGHPATYKKKI</sequence>
<evidence type="ECO:0000256" key="12">
    <source>
        <dbReference type="SAM" id="Phobius"/>
    </source>
</evidence>
<keyword evidence="12" id="KW-0812">Transmembrane</keyword>
<dbReference type="PANTHER" id="PTHR43550:SF3">
    <property type="entry name" value="3-KETODIHYDROSPHINGOSINE REDUCTASE"/>
    <property type="match status" value="1"/>
</dbReference>
<dbReference type="InterPro" id="IPR045022">
    <property type="entry name" value="KDSR-like"/>
</dbReference>
<evidence type="ECO:0000256" key="2">
    <source>
        <dbReference type="ARBA" id="ARBA00004760"/>
    </source>
</evidence>
<evidence type="ECO:0000256" key="8">
    <source>
        <dbReference type="ARBA" id="ARBA00023098"/>
    </source>
</evidence>
<evidence type="ECO:0000313" key="15">
    <source>
        <dbReference type="Proteomes" id="UP001583186"/>
    </source>
</evidence>
<keyword evidence="6" id="KW-0746">Sphingolipid metabolism</keyword>
<evidence type="ECO:0000256" key="10">
    <source>
        <dbReference type="ARBA" id="ARBA00044737"/>
    </source>
</evidence>
<dbReference type="EMBL" id="JAWCUI010000046">
    <property type="protein sequence ID" value="KAL1892191.1"/>
    <property type="molecule type" value="Genomic_DNA"/>
</dbReference>
<keyword evidence="12" id="KW-1133">Transmembrane helix</keyword>
<keyword evidence="5" id="KW-0521">NADP</keyword>
<name>A0ABR3YUY7_9PEZI</name>
<dbReference type="Gene3D" id="3.40.50.720">
    <property type="entry name" value="NAD(P)-binding Rossmann-like Domain"/>
    <property type="match status" value="1"/>
</dbReference>